<dbReference type="EMBL" id="VOEI01000001">
    <property type="protein sequence ID" value="TWR28049.1"/>
    <property type="molecule type" value="Genomic_DNA"/>
</dbReference>
<dbReference type="OrthoDB" id="123268at117747"/>
<keyword evidence="1" id="KW-0472">Membrane</keyword>
<proteinExistence type="predicted"/>
<evidence type="ECO:0000313" key="2">
    <source>
        <dbReference type="EMBL" id="TWR28049.1"/>
    </source>
</evidence>
<gene>
    <name evidence="2" type="ORF">FPZ42_02205</name>
</gene>
<name>A0A563U9V0_9SPHI</name>
<dbReference type="Proteomes" id="UP000318010">
    <property type="component" value="Unassembled WGS sequence"/>
</dbReference>
<feature type="transmembrane region" description="Helical" evidence="1">
    <location>
        <begin position="7"/>
        <end position="26"/>
    </location>
</feature>
<reference evidence="2 3" key="1">
    <citation type="submission" date="2019-07" db="EMBL/GenBank/DDBJ databases">
        <authorList>
            <person name="Kim J."/>
        </authorList>
    </citation>
    <scope>NUCLEOTIDE SEQUENCE [LARGE SCALE GENOMIC DNA]</scope>
    <source>
        <strain evidence="2 3">MJ1a</strain>
    </source>
</reference>
<dbReference type="RefSeq" id="WP_146268856.1">
    <property type="nucleotide sequence ID" value="NZ_VOEI01000001.1"/>
</dbReference>
<evidence type="ECO:0000313" key="3">
    <source>
        <dbReference type="Proteomes" id="UP000318010"/>
    </source>
</evidence>
<accession>A0A563U9V0</accession>
<comment type="caution">
    <text evidence="2">The sequence shown here is derived from an EMBL/GenBank/DDBJ whole genome shotgun (WGS) entry which is preliminary data.</text>
</comment>
<keyword evidence="1" id="KW-1133">Transmembrane helix</keyword>
<keyword evidence="3" id="KW-1185">Reference proteome</keyword>
<protein>
    <submittedName>
        <fullName evidence="2">Uncharacterized protein</fullName>
    </submittedName>
</protein>
<feature type="transmembrane region" description="Helical" evidence="1">
    <location>
        <begin position="38"/>
        <end position="59"/>
    </location>
</feature>
<keyword evidence="1" id="KW-0812">Transmembrane</keyword>
<dbReference type="AlphaFoldDB" id="A0A563U9V0"/>
<sequence length="78" mass="8772">MSKRKRLILSGLFYITFMFVTMGLLWPWLNNEPINTRTILASLVSGLGGGFVFICVVYYQLRKNEAGLKADGDKLSTP</sequence>
<evidence type="ECO:0000256" key="1">
    <source>
        <dbReference type="SAM" id="Phobius"/>
    </source>
</evidence>
<organism evidence="2 3">
    <name type="scientific">Mucilaginibacter achroorhodeus</name>
    <dbReference type="NCBI Taxonomy" id="2599294"/>
    <lineage>
        <taxon>Bacteria</taxon>
        <taxon>Pseudomonadati</taxon>
        <taxon>Bacteroidota</taxon>
        <taxon>Sphingobacteriia</taxon>
        <taxon>Sphingobacteriales</taxon>
        <taxon>Sphingobacteriaceae</taxon>
        <taxon>Mucilaginibacter</taxon>
    </lineage>
</organism>